<dbReference type="STRING" id="247279.NIES1031_01840"/>
<dbReference type="Gene3D" id="1.25.60.10">
    <property type="entry name" value="MgtE N-terminal domain-like"/>
    <property type="match status" value="1"/>
</dbReference>
<feature type="domain" description="Magnesium transporter MgtE intracellular" evidence="1">
    <location>
        <begin position="29"/>
        <end position="87"/>
    </location>
</feature>
<dbReference type="AlphaFoldDB" id="A0A1U7HYH8"/>
<dbReference type="InterPro" id="IPR038076">
    <property type="entry name" value="MgtE_N_sf"/>
</dbReference>
<dbReference type="InterPro" id="IPR006668">
    <property type="entry name" value="Mg_transptr_MgtE_intracell_dom"/>
</dbReference>
<keyword evidence="3" id="KW-1185">Reference proteome</keyword>
<dbReference type="EMBL" id="MRCC01000002">
    <property type="protein sequence ID" value="OKH28682.1"/>
    <property type="molecule type" value="Genomic_DNA"/>
</dbReference>
<name>A0A1U7HYH8_9CHRO</name>
<evidence type="ECO:0000313" key="2">
    <source>
        <dbReference type="EMBL" id="OKH28682.1"/>
    </source>
</evidence>
<evidence type="ECO:0000313" key="3">
    <source>
        <dbReference type="Proteomes" id="UP000185984"/>
    </source>
</evidence>
<sequence>MQRNVFNDLLHQPKSLAATKQTANQLPLAVLVRSLLEIEPHKRGLAFRLLEKDKAINVFEALTYDQQASLLQGIADPEVLPVSQSLQRESSEEIVYSLLNAPDG</sequence>
<gene>
    <name evidence="2" type="ORF">NIES1031_01840</name>
</gene>
<evidence type="ECO:0000259" key="1">
    <source>
        <dbReference type="Pfam" id="PF03448"/>
    </source>
</evidence>
<organism evidence="2 3">
    <name type="scientific">Chroogloeocystis siderophila 5.2 s.c.1</name>
    <dbReference type="NCBI Taxonomy" id="247279"/>
    <lineage>
        <taxon>Bacteria</taxon>
        <taxon>Bacillati</taxon>
        <taxon>Cyanobacteriota</taxon>
        <taxon>Cyanophyceae</taxon>
        <taxon>Oscillatoriophycideae</taxon>
        <taxon>Chroococcales</taxon>
        <taxon>Chroococcaceae</taxon>
        <taxon>Chroogloeocystis</taxon>
    </lineage>
</organism>
<dbReference type="SUPFAM" id="SSF158791">
    <property type="entry name" value="MgtE N-terminal domain-like"/>
    <property type="match status" value="1"/>
</dbReference>
<proteinExistence type="predicted"/>
<dbReference type="OrthoDB" id="9790355at2"/>
<accession>A0A1U7HYH8</accession>
<dbReference type="Proteomes" id="UP000185984">
    <property type="component" value="Unassembled WGS sequence"/>
</dbReference>
<reference evidence="2 3" key="1">
    <citation type="submission" date="2016-11" db="EMBL/GenBank/DDBJ databases">
        <title>Draft Genome Sequences of Nine Cyanobacterial Strains from Diverse Habitats.</title>
        <authorList>
            <person name="Zhu T."/>
            <person name="Hou S."/>
            <person name="Lu X."/>
            <person name="Hess W.R."/>
        </authorList>
    </citation>
    <scope>NUCLEOTIDE SEQUENCE [LARGE SCALE GENOMIC DNA]</scope>
    <source>
        <strain evidence="2 3">5.2 s.c.1</strain>
    </source>
</reference>
<dbReference type="RefSeq" id="WP_073547840.1">
    <property type="nucleotide sequence ID" value="NZ_CAWMVK010000012.1"/>
</dbReference>
<dbReference type="Pfam" id="PF03448">
    <property type="entry name" value="MgtE_N"/>
    <property type="match status" value="1"/>
</dbReference>
<protein>
    <recommendedName>
        <fullName evidence="1">Magnesium transporter MgtE intracellular domain-containing protein</fullName>
    </recommendedName>
</protein>
<comment type="caution">
    <text evidence="2">The sequence shown here is derived from an EMBL/GenBank/DDBJ whole genome shotgun (WGS) entry which is preliminary data.</text>
</comment>